<comment type="caution">
    <text evidence="1">The sequence shown here is derived from an EMBL/GenBank/DDBJ whole genome shotgun (WGS) entry which is preliminary data.</text>
</comment>
<evidence type="ECO:0000313" key="2">
    <source>
        <dbReference type="Proteomes" id="UP001234297"/>
    </source>
</evidence>
<sequence length="735" mass="81537">MEETLTSSKSASNLFHWGGTCFALFLLILNRVKRRSHIQTSLLVAYLFSSLPPVLFNVLRSQFGAWIAFCAVLAHLFWPRSFPVSRFLFFVITPNLLVHTLRSSIVASIFCLIIGAFLVVDHIRAQQPYARRETIKCASTDNSTSVDGYSCNGQNQSCQSYLIFRSSPPYDSVANISQLFTSDPYQLSQINSVSRNATFQSNEEVIVPVNCSCSGPYYQANTSYVVKHGDTRYLIAAEIYQGLVSCRDVKKQTCCSLFIYTGMNVSIPLRCACPTTNQTNKGLKYLLTYLVTSGDSVSSVSRRFGSDVLSTLDANELSEESEIYQSSTLLIPLRKKPSSNQTIITPTSPSSTPLTPPSSSDKRRTKGWAYAIIGASATAFILILFFLYLWCRKKDGATTSNTKGGAAKLEKLSDALVAGLSDVNSGLKVYEFEELELATENFNEEYKISESVYHGVIMGDEVAIKEVGRDVSKEIKILKLVNHFNLIRLLGVCFHDGRSYLIYEYAKNGSLSNWIFDEERSKVFSWVLRIQIAFDVANGLSYLHSYTEPAHVHMDITSSNVLLDGDFRAKIANFGMARYSTSRQGQLALTKHIVGTRGYMAPEFLDLGLVSPKLDVYAFGVVMLEIISGKAAVITCGEGDVFLSTDFLAVMRLENAEEKLKDFMDPSLNENYPFDLAVKIAKLIERCLSRAVVSRPSMDEISQSLSEILGASVSWELSNANVSEIQVPGTGNRDM</sequence>
<organism evidence="1 2">
    <name type="scientific">Persea americana</name>
    <name type="common">Avocado</name>
    <dbReference type="NCBI Taxonomy" id="3435"/>
    <lineage>
        <taxon>Eukaryota</taxon>
        <taxon>Viridiplantae</taxon>
        <taxon>Streptophyta</taxon>
        <taxon>Embryophyta</taxon>
        <taxon>Tracheophyta</taxon>
        <taxon>Spermatophyta</taxon>
        <taxon>Magnoliopsida</taxon>
        <taxon>Magnoliidae</taxon>
        <taxon>Laurales</taxon>
        <taxon>Lauraceae</taxon>
        <taxon>Persea</taxon>
    </lineage>
</organism>
<evidence type="ECO:0000313" key="1">
    <source>
        <dbReference type="EMBL" id="KAJ8621050.1"/>
    </source>
</evidence>
<reference evidence="1 2" key="1">
    <citation type="journal article" date="2022" name="Hortic Res">
        <title>A haplotype resolved chromosomal level avocado genome allows analysis of novel avocado genes.</title>
        <authorList>
            <person name="Nath O."/>
            <person name="Fletcher S.J."/>
            <person name="Hayward A."/>
            <person name="Shaw L.M."/>
            <person name="Masouleh A.K."/>
            <person name="Furtado A."/>
            <person name="Henry R.J."/>
            <person name="Mitter N."/>
        </authorList>
    </citation>
    <scope>NUCLEOTIDE SEQUENCE [LARGE SCALE GENOMIC DNA]</scope>
    <source>
        <strain evidence="2">cv. Hass</strain>
    </source>
</reference>
<gene>
    <name evidence="1" type="ORF">MRB53_029579</name>
</gene>
<dbReference type="Proteomes" id="UP001234297">
    <property type="component" value="Chromosome 9"/>
</dbReference>
<keyword evidence="2" id="KW-1185">Reference proteome</keyword>
<proteinExistence type="predicted"/>
<dbReference type="EMBL" id="CM056817">
    <property type="protein sequence ID" value="KAJ8621050.1"/>
    <property type="molecule type" value="Genomic_DNA"/>
</dbReference>
<protein>
    <submittedName>
        <fullName evidence="1">Uncharacterized protein</fullName>
    </submittedName>
</protein>
<name>A0ACC2KIR5_PERAE</name>
<accession>A0ACC2KIR5</accession>